<accession>A0A0F9D022</accession>
<comment type="caution">
    <text evidence="1">The sequence shown here is derived from an EMBL/GenBank/DDBJ whole genome shotgun (WGS) entry which is preliminary data.</text>
</comment>
<evidence type="ECO:0000313" key="1">
    <source>
        <dbReference type="EMBL" id="KKL05443.1"/>
    </source>
</evidence>
<protein>
    <submittedName>
        <fullName evidence="1">Uncharacterized protein</fullName>
    </submittedName>
</protein>
<feature type="non-terminal residue" evidence="1">
    <location>
        <position position="1"/>
    </location>
</feature>
<dbReference type="EMBL" id="LAZR01044114">
    <property type="protein sequence ID" value="KKL05443.1"/>
    <property type="molecule type" value="Genomic_DNA"/>
</dbReference>
<sequence>SWDGLRRASGLSSGNAAVDISTWDDDNNLALRKAMGRYGAQIGDLAMIMSFNGFIETFHL</sequence>
<reference evidence="1" key="1">
    <citation type="journal article" date="2015" name="Nature">
        <title>Complex archaea that bridge the gap between prokaryotes and eukaryotes.</title>
        <authorList>
            <person name="Spang A."/>
            <person name="Saw J.H."/>
            <person name="Jorgensen S.L."/>
            <person name="Zaremba-Niedzwiedzka K."/>
            <person name="Martijn J."/>
            <person name="Lind A.E."/>
            <person name="van Eijk R."/>
            <person name="Schleper C."/>
            <person name="Guy L."/>
            <person name="Ettema T.J."/>
        </authorList>
    </citation>
    <scope>NUCLEOTIDE SEQUENCE</scope>
</reference>
<organism evidence="1">
    <name type="scientific">marine sediment metagenome</name>
    <dbReference type="NCBI Taxonomy" id="412755"/>
    <lineage>
        <taxon>unclassified sequences</taxon>
        <taxon>metagenomes</taxon>
        <taxon>ecological metagenomes</taxon>
    </lineage>
</organism>
<gene>
    <name evidence="1" type="ORF">LCGC14_2605970</name>
</gene>
<name>A0A0F9D022_9ZZZZ</name>
<dbReference type="AlphaFoldDB" id="A0A0F9D022"/>
<proteinExistence type="predicted"/>